<dbReference type="PANTHER" id="PTHR30126">
    <property type="entry name" value="HTH-TYPE TRANSCRIPTIONAL REGULATOR"/>
    <property type="match status" value="1"/>
</dbReference>
<evidence type="ECO:0000313" key="7">
    <source>
        <dbReference type="Proteomes" id="UP000233293"/>
    </source>
</evidence>
<dbReference type="PROSITE" id="PS50931">
    <property type="entry name" value="HTH_LYSR"/>
    <property type="match status" value="1"/>
</dbReference>
<dbReference type="SUPFAM" id="SSF53850">
    <property type="entry name" value="Periplasmic binding protein-like II"/>
    <property type="match status" value="1"/>
</dbReference>
<dbReference type="Pfam" id="PF00126">
    <property type="entry name" value="HTH_1"/>
    <property type="match status" value="1"/>
</dbReference>
<gene>
    <name evidence="6" type="ORF">CWS72_05420</name>
</gene>
<sequence length="300" mass="33529">MITFKQLEAIYWIGRLGGFDAAARQLNTTQSAVSKRVQELETALQVALFERSGRVSRLTEKGVELQAFAGELLDRRDLVVEQMSARTAVVRRFRLGVTELTALTWLPRLVDEIRRSYPRVTLDVEVELSATLRKRLAEDTIDLVIVPEEHDDPRFIIRPLGAVTNDWMCTPGLIDGRREMSLADLSRYPLLTQGEASGTGKFYMGWLRANGLGPEHVISSDNLIAQIGLTVSGLGISYLPRGCLGHLVERGVLQVVKTVPSLPPVAYVSLYRSDRVRGINREISQMTEICCDFSALLFQQ</sequence>
<evidence type="ECO:0000313" key="6">
    <source>
        <dbReference type="EMBL" id="PKU25507.1"/>
    </source>
</evidence>
<organism evidence="6 7">
    <name type="scientific">Telmatospirillum siberiense</name>
    <dbReference type="NCBI Taxonomy" id="382514"/>
    <lineage>
        <taxon>Bacteria</taxon>
        <taxon>Pseudomonadati</taxon>
        <taxon>Pseudomonadota</taxon>
        <taxon>Alphaproteobacteria</taxon>
        <taxon>Rhodospirillales</taxon>
        <taxon>Rhodospirillaceae</taxon>
        <taxon>Telmatospirillum</taxon>
    </lineage>
</organism>
<accession>A0A2N3PYL5</accession>
<dbReference type="AlphaFoldDB" id="A0A2N3PYL5"/>
<dbReference type="RefSeq" id="WP_101249562.1">
    <property type="nucleotide sequence ID" value="NZ_PIUM01000004.1"/>
</dbReference>
<dbReference type="PRINTS" id="PR00039">
    <property type="entry name" value="HTHLYSR"/>
</dbReference>
<proteinExistence type="inferred from homology"/>
<reference evidence="7" key="1">
    <citation type="submission" date="2017-12" db="EMBL/GenBank/DDBJ databases">
        <title>Draft genome sequence of Telmatospirillum siberiense 26-4b1T, an acidotolerant peatland alphaproteobacterium potentially involved in sulfur cycling.</title>
        <authorList>
            <person name="Hausmann B."/>
            <person name="Pjevac P."/>
            <person name="Schreck K."/>
            <person name="Herbold C.W."/>
            <person name="Daims H."/>
            <person name="Wagner M."/>
            <person name="Pester M."/>
            <person name="Loy A."/>
        </authorList>
    </citation>
    <scope>NUCLEOTIDE SEQUENCE [LARGE SCALE GENOMIC DNA]</scope>
    <source>
        <strain evidence="7">26-4b1</strain>
    </source>
</reference>
<comment type="similarity">
    <text evidence="1">Belongs to the LysR transcriptional regulatory family.</text>
</comment>
<dbReference type="InterPro" id="IPR036388">
    <property type="entry name" value="WH-like_DNA-bd_sf"/>
</dbReference>
<evidence type="ECO:0000256" key="2">
    <source>
        <dbReference type="ARBA" id="ARBA00023015"/>
    </source>
</evidence>
<keyword evidence="2" id="KW-0805">Transcription regulation</keyword>
<keyword evidence="7" id="KW-1185">Reference proteome</keyword>
<dbReference type="EMBL" id="PIUM01000004">
    <property type="protein sequence ID" value="PKU25507.1"/>
    <property type="molecule type" value="Genomic_DNA"/>
</dbReference>
<dbReference type="InterPro" id="IPR000847">
    <property type="entry name" value="LysR_HTH_N"/>
</dbReference>
<evidence type="ECO:0000256" key="4">
    <source>
        <dbReference type="ARBA" id="ARBA00023163"/>
    </source>
</evidence>
<dbReference type="PANTHER" id="PTHR30126:SF77">
    <property type="entry name" value="TRANSCRIPTIONAL REGULATORY PROTEIN"/>
    <property type="match status" value="1"/>
</dbReference>
<keyword evidence="3" id="KW-0238">DNA-binding</keyword>
<dbReference type="OrthoDB" id="9791253at2"/>
<protein>
    <submittedName>
        <fullName evidence="6">LysR family transcriptional regulator</fullName>
    </submittedName>
</protein>
<evidence type="ECO:0000256" key="3">
    <source>
        <dbReference type="ARBA" id="ARBA00023125"/>
    </source>
</evidence>
<dbReference type="InterPro" id="IPR005119">
    <property type="entry name" value="LysR_subst-bd"/>
</dbReference>
<dbReference type="GO" id="GO:0003700">
    <property type="term" value="F:DNA-binding transcription factor activity"/>
    <property type="evidence" value="ECO:0007669"/>
    <property type="project" value="InterPro"/>
</dbReference>
<dbReference type="InterPro" id="IPR036390">
    <property type="entry name" value="WH_DNA-bd_sf"/>
</dbReference>
<evidence type="ECO:0000256" key="1">
    <source>
        <dbReference type="ARBA" id="ARBA00009437"/>
    </source>
</evidence>
<name>A0A2N3PYL5_9PROT</name>
<dbReference type="Gene3D" id="3.40.190.10">
    <property type="entry name" value="Periplasmic binding protein-like II"/>
    <property type="match status" value="2"/>
</dbReference>
<dbReference type="SUPFAM" id="SSF46785">
    <property type="entry name" value="Winged helix' DNA-binding domain"/>
    <property type="match status" value="1"/>
</dbReference>
<dbReference type="Pfam" id="PF03466">
    <property type="entry name" value="LysR_substrate"/>
    <property type="match status" value="1"/>
</dbReference>
<dbReference type="Proteomes" id="UP000233293">
    <property type="component" value="Unassembled WGS sequence"/>
</dbReference>
<feature type="domain" description="HTH lysR-type" evidence="5">
    <location>
        <begin position="2"/>
        <end position="59"/>
    </location>
</feature>
<keyword evidence="4" id="KW-0804">Transcription</keyword>
<dbReference type="GO" id="GO:0000976">
    <property type="term" value="F:transcription cis-regulatory region binding"/>
    <property type="evidence" value="ECO:0007669"/>
    <property type="project" value="TreeGrafter"/>
</dbReference>
<comment type="caution">
    <text evidence="6">The sequence shown here is derived from an EMBL/GenBank/DDBJ whole genome shotgun (WGS) entry which is preliminary data.</text>
</comment>
<evidence type="ECO:0000259" key="5">
    <source>
        <dbReference type="PROSITE" id="PS50931"/>
    </source>
</evidence>
<dbReference type="Gene3D" id="1.10.10.10">
    <property type="entry name" value="Winged helix-like DNA-binding domain superfamily/Winged helix DNA-binding domain"/>
    <property type="match status" value="1"/>
</dbReference>
<dbReference type="CDD" id="cd05466">
    <property type="entry name" value="PBP2_LTTR_substrate"/>
    <property type="match status" value="1"/>
</dbReference>